<evidence type="ECO:0000313" key="2">
    <source>
        <dbReference type="Proteomes" id="UP000305681"/>
    </source>
</evidence>
<name>A0A5C4NP53_9BURK</name>
<dbReference type="AlphaFoldDB" id="A0A5C4NP53"/>
<dbReference type="Proteomes" id="UP000305681">
    <property type="component" value="Unassembled WGS sequence"/>
</dbReference>
<accession>A0A5C4NP53</accession>
<reference evidence="1 2" key="1">
    <citation type="submission" date="2019-06" db="EMBL/GenBank/DDBJ databases">
        <title>Genome sequence of Janthinobacterium lividum UCD_MED1.</title>
        <authorList>
            <person name="De Leon M.E."/>
            <person name="Jospin G."/>
        </authorList>
    </citation>
    <scope>NUCLEOTIDE SEQUENCE [LARGE SCALE GENOMIC DNA]</scope>
    <source>
        <strain evidence="1 2">UCD_MED1</strain>
    </source>
</reference>
<gene>
    <name evidence="1" type="ORF">FHI69_16795</name>
</gene>
<dbReference type="RefSeq" id="WP_139091354.1">
    <property type="nucleotide sequence ID" value="NZ_VDGE01000006.1"/>
</dbReference>
<sequence>MLNMHFVFIRKLLTLEIWVFAGRSMMPPIYVETELDTSKDTAMGTACAEYGLGKADGFALNRSARVPARDQINISVAGVSAPIASVPIPAGSAASLIDQDSDTLIFQGIRKEIATLEQLLSQIDVAAGEVVIKAVVYEVTTGRSEGTAFSLAATLLSGKLGCWT</sequence>
<comment type="caution">
    <text evidence="1">The sequence shown here is derived from an EMBL/GenBank/DDBJ whole genome shotgun (WGS) entry which is preliminary data.</text>
</comment>
<dbReference type="EMBL" id="VDGE01000006">
    <property type="protein sequence ID" value="TNC75902.1"/>
    <property type="molecule type" value="Genomic_DNA"/>
</dbReference>
<organism evidence="1 2">
    <name type="scientific">Janthinobacterium lividum</name>
    <dbReference type="NCBI Taxonomy" id="29581"/>
    <lineage>
        <taxon>Bacteria</taxon>
        <taxon>Pseudomonadati</taxon>
        <taxon>Pseudomonadota</taxon>
        <taxon>Betaproteobacteria</taxon>
        <taxon>Burkholderiales</taxon>
        <taxon>Oxalobacteraceae</taxon>
        <taxon>Janthinobacterium</taxon>
    </lineage>
</organism>
<evidence type="ECO:0000313" key="1">
    <source>
        <dbReference type="EMBL" id="TNC75902.1"/>
    </source>
</evidence>
<protein>
    <submittedName>
        <fullName evidence="1">Uncharacterized protein</fullName>
    </submittedName>
</protein>
<proteinExistence type="predicted"/>